<protein>
    <submittedName>
        <fullName evidence="1">Uncharacterized protein</fullName>
    </submittedName>
</protein>
<proteinExistence type="predicted"/>
<organism evidence="1 2">
    <name type="scientific">Kingdonia uniflora</name>
    <dbReference type="NCBI Taxonomy" id="39325"/>
    <lineage>
        <taxon>Eukaryota</taxon>
        <taxon>Viridiplantae</taxon>
        <taxon>Streptophyta</taxon>
        <taxon>Embryophyta</taxon>
        <taxon>Tracheophyta</taxon>
        <taxon>Spermatophyta</taxon>
        <taxon>Magnoliopsida</taxon>
        <taxon>Ranunculales</taxon>
        <taxon>Circaeasteraceae</taxon>
        <taxon>Kingdonia</taxon>
    </lineage>
</organism>
<dbReference type="SUPFAM" id="SSF48592">
    <property type="entry name" value="GroEL equatorial domain-like"/>
    <property type="match status" value="1"/>
</dbReference>
<dbReference type="Proteomes" id="UP000541444">
    <property type="component" value="Unassembled WGS sequence"/>
</dbReference>
<dbReference type="EMBL" id="JACGCM010000933">
    <property type="protein sequence ID" value="KAF6164317.1"/>
    <property type="molecule type" value="Genomic_DNA"/>
</dbReference>
<evidence type="ECO:0000313" key="1">
    <source>
        <dbReference type="EMBL" id="KAF6164317.1"/>
    </source>
</evidence>
<evidence type="ECO:0000313" key="2">
    <source>
        <dbReference type="Proteomes" id="UP000541444"/>
    </source>
</evidence>
<dbReference type="InterPro" id="IPR027413">
    <property type="entry name" value="GROEL-like_equatorial_sf"/>
</dbReference>
<reference evidence="1 2" key="1">
    <citation type="journal article" date="2020" name="IScience">
        <title>Genome Sequencing of the Endangered Kingdonia uniflora (Circaeasteraceae, Ranunculales) Reveals Potential Mechanisms of Evolutionary Specialization.</title>
        <authorList>
            <person name="Sun Y."/>
            <person name="Deng T."/>
            <person name="Zhang A."/>
            <person name="Moore M.J."/>
            <person name="Landis J.B."/>
            <person name="Lin N."/>
            <person name="Zhang H."/>
            <person name="Zhang X."/>
            <person name="Huang J."/>
            <person name="Zhang X."/>
            <person name="Sun H."/>
            <person name="Wang H."/>
        </authorList>
    </citation>
    <scope>NUCLEOTIDE SEQUENCE [LARGE SCALE GENOMIC DNA]</scope>
    <source>
        <strain evidence="1">TB1705</strain>
        <tissue evidence="1">Leaf</tissue>
    </source>
</reference>
<dbReference type="AlphaFoldDB" id="A0A7J7NAZ7"/>
<gene>
    <name evidence="1" type="ORF">GIB67_029200</name>
</gene>
<keyword evidence="2" id="KW-1185">Reference proteome</keyword>
<dbReference type="OrthoDB" id="1749084at2759"/>
<dbReference type="Gene3D" id="1.10.560.10">
    <property type="entry name" value="GroEL-like equatorial domain"/>
    <property type="match status" value="1"/>
</dbReference>
<sequence length="195" mass="21754">MSLDEIESRLGSLLQVNTISQLKSGVWKEWLEAIVLLNQEVEVLQDLDQSAELLIRLLCVVLGWGPTRSCRSHCTHSFIGEKISEKMCCSLPCKHVLPSGEDPLYGVDVNIGGITDSFANFIWEPAVVKINVLIVATKVVCLVLGVDEMVKNPEVYKLIQISRNAERHSKVLSILALKHLRPFFMVVLLVFLCIG</sequence>
<accession>A0A7J7NAZ7</accession>
<comment type="caution">
    <text evidence="1">The sequence shown here is derived from an EMBL/GenBank/DDBJ whole genome shotgun (WGS) entry which is preliminary data.</text>
</comment>
<name>A0A7J7NAZ7_9MAGN</name>